<dbReference type="EMBL" id="QTSX02000177">
    <property type="protein sequence ID" value="KAJ9087929.1"/>
    <property type="molecule type" value="Genomic_DNA"/>
</dbReference>
<evidence type="ECO:0000313" key="2">
    <source>
        <dbReference type="Proteomes" id="UP001165960"/>
    </source>
</evidence>
<keyword evidence="2" id="KW-1185">Reference proteome</keyword>
<reference evidence="1" key="1">
    <citation type="submission" date="2022-04" db="EMBL/GenBank/DDBJ databases">
        <title>Genome of the entomopathogenic fungus Entomophthora muscae.</title>
        <authorList>
            <person name="Elya C."/>
            <person name="Lovett B.R."/>
            <person name="Lee E."/>
            <person name="Macias A.M."/>
            <person name="Hajek A.E."/>
            <person name="De Bivort B.L."/>
            <person name="Kasson M.T."/>
            <person name="De Fine Licht H.H."/>
            <person name="Stajich J.E."/>
        </authorList>
    </citation>
    <scope>NUCLEOTIDE SEQUENCE</scope>
    <source>
        <strain evidence="1">Berkeley</strain>
    </source>
</reference>
<name>A0ACC2UMC8_9FUNG</name>
<organism evidence="1 2">
    <name type="scientific">Entomophthora muscae</name>
    <dbReference type="NCBI Taxonomy" id="34485"/>
    <lineage>
        <taxon>Eukaryota</taxon>
        <taxon>Fungi</taxon>
        <taxon>Fungi incertae sedis</taxon>
        <taxon>Zoopagomycota</taxon>
        <taxon>Entomophthoromycotina</taxon>
        <taxon>Entomophthoromycetes</taxon>
        <taxon>Entomophthorales</taxon>
        <taxon>Entomophthoraceae</taxon>
        <taxon>Entomophthora</taxon>
    </lineage>
</organism>
<dbReference type="Proteomes" id="UP001165960">
    <property type="component" value="Unassembled WGS sequence"/>
</dbReference>
<accession>A0ACC2UMC8</accession>
<comment type="caution">
    <text evidence="1">The sequence shown here is derived from an EMBL/GenBank/DDBJ whole genome shotgun (WGS) entry which is preliminary data.</text>
</comment>
<proteinExistence type="predicted"/>
<gene>
    <name evidence="1" type="ORF">DSO57_1028177</name>
</gene>
<sequence length="82" mass="9125">MAEKIHELSASPKKSHFSEADRGRLPARGLEDRARYDRPDTVFASTMEDQEALRASESNLAKKIKISNKLVQGIANVETLIS</sequence>
<evidence type="ECO:0000313" key="1">
    <source>
        <dbReference type="EMBL" id="KAJ9087929.1"/>
    </source>
</evidence>
<protein>
    <submittedName>
        <fullName evidence="1">Uncharacterized protein</fullName>
    </submittedName>
</protein>